<dbReference type="PANTHER" id="PTHR38011">
    <property type="entry name" value="DIHYDROFOLATE REDUCTASE FAMILY PROTEIN (AFU_ORTHOLOGUE AFUA_8G06820)"/>
    <property type="match status" value="1"/>
</dbReference>
<dbReference type="Proteomes" id="UP000532147">
    <property type="component" value="Unassembled WGS sequence"/>
</dbReference>
<comment type="caution">
    <text evidence="2">The sequence shown here is derived from an EMBL/GenBank/DDBJ whole genome shotgun (WGS) entry which is preliminary data.</text>
</comment>
<evidence type="ECO:0000259" key="1">
    <source>
        <dbReference type="Pfam" id="PF01872"/>
    </source>
</evidence>
<dbReference type="AlphaFoldDB" id="A0A8E4FA31"/>
<dbReference type="GO" id="GO:0008703">
    <property type="term" value="F:5-amino-6-(5-phosphoribosylamino)uracil reductase activity"/>
    <property type="evidence" value="ECO:0007669"/>
    <property type="project" value="InterPro"/>
</dbReference>
<dbReference type="EMBL" id="JABERH010000027">
    <property type="protein sequence ID" value="NNH39207.1"/>
    <property type="molecule type" value="Genomic_DNA"/>
</dbReference>
<dbReference type="InterPro" id="IPR002734">
    <property type="entry name" value="RibDG_C"/>
</dbReference>
<dbReference type="InterPro" id="IPR050765">
    <property type="entry name" value="Riboflavin_Biosynth_HTPR"/>
</dbReference>
<proteinExistence type="predicted"/>
<evidence type="ECO:0000313" key="3">
    <source>
        <dbReference type="Proteomes" id="UP000532147"/>
    </source>
</evidence>
<reference evidence="2 3" key="1">
    <citation type="submission" date="2020-04" db="EMBL/GenBank/DDBJ databases">
        <title>Acinetobacter Taxon 24.</title>
        <authorList>
            <person name="Nemec A."/>
            <person name="Radolfova-Krizova L."/>
            <person name="Higgins P.G."/>
            <person name="Spanelova P."/>
        </authorList>
    </citation>
    <scope>NUCLEOTIDE SEQUENCE [LARGE SCALE GENOMIC DNA]</scope>
    <source>
        <strain evidence="2 3">ANC 4280</strain>
    </source>
</reference>
<dbReference type="InterPro" id="IPR024072">
    <property type="entry name" value="DHFR-like_dom_sf"/>
</dbReference>
<dbReference type="Gene3D" id="3.40.430.10">
    <property type="entry name" value="Dihydrofolate Reductase, subunit A"/>
    <property type="match status" value="1"/>
</dbReference>
<feature type="domain" description="Bacterial bifunctional deaminase-reductase C-terminal" evidence="1">
    <location>
        <begin position="2"/>
        <end position="184"/>
    </location>
</feature>
<protein>
    <submittedName>
        <fullName evidence="2">Dihydrofolate reductase</fullName>
    </submittedName>
</protein>
<sequence length="199" mass="22109">MRKIIVQEFITLDGVIQAPGGPEEDQSGNFKYGGWVAPYLADADEVVNTIMQKWMQSTDILLGKNTFNIWEVYWPKHAEMWAGINNVTKYVMSSSLEHSDWQNSVFLKNVDDVKKLTASEGGDIKVHGSANMTQTLFKHDLVDELCLMTFPIILGTGKRLFAEGSTPTAFELTDSLVTSNGVVFTYYTRVGEVKTGSVG</sequence>
<dbReference type="SUPFAM" id="SSF53597">
    <property type="entry name" value="Dihydrofolate reductase-like"/>
    <property type="match status" value="1"/>
</dbReference>
<accession>A0A8E4FA31</accession>
<name>A0A8E4FA31_9GAMM</name>
<evidence type="ECO:0000313" key="2">
    <source>
        <dbReference type="EMBL" id="NNH39207.1"/>
    </source>
</evidence>
<dbReference type="PANTHER" id="PTHR38011:SF2">
    <property type="entry name" value="BIFUNCTIONAL DEAMINASE-REDUCTASE DOMAIN PROTEIN"/>
    <property type="match status" value="1"/>
</dbReference>
<dbReference type="RefSeq" id="WP_171534826.1">
    <property type="nucleotide sequence ID" value="NZ_JABERH010000027.1"/>
</dbReference>
<dbReference type="GO" id="GO:0009231">
    <property type="term" value="P:riboflavin biosynthetic process"/>
    <property type="evidence" value="ECO:0007669"/>
    <property type="project" value="InterPro"/>
</dbReference>
<organism evidence="2 3">
    <name type="scientific">Acinetobacter terrae</name>
    <dbReference type="NCBI Taxonomy" id="2731247"/>
    <lineage>
        <taxon>Bacteria</taxon>
        <taxon>Pseudomonadati</taxon>
        <taxon>Pseudomonadota</taxon>
        <taxon>Gammaproteobacteria</taxon>
        <taxon>Moraxellales</taxon>
        <taxon>Moraxellaceae</taxon>
        <taxon>Acinetobacter</taxon>
        <taxon>Acinetobacter Taxon 24</taxon>
    </lineage>
</organism>
<gene>
    <name evidence="2" type="ORF">HLH11_11290</name>
</gene>
<dbReference type="Pfam" id="PF01872">
    <property type="entry name" value="RibD_C"/>
    <property type="match status" value="1"/>
</dbReference>